<keyword evidence="2" id="KW-1185">Reference proteome</keyword>
<evidence type="ECO:0000313" key="2">
    <source>
        <dbReference type="Proteomes" id="UP001482513"/>
    </source>
</evidence>
<sequence>MNASVDRANVQATALSNGADLEPAAAPQEALGAVAPVARETAPAANDKICWIEVRQAPYHPNQQVELLHLQAEAEALLLQLQAKHQRRQSTPSGAVESLV</sequence>
<dbReference type="RefSeq" id="WP_190705992.1">
    <property type="nucleotide sequence ID" value="NZ_JAMPKX010000008.1"/>
</dbReference>
<evidence type="ECO:0000313" key="1">
    <source>
        <dbReference type="EMBL" id="MEP0948536.1"/>
    </source>
</evidence>
<reference evidence="1 2" key="1">
    <citation type="submission" date="2022-04" db="EMBL/GenBank/DDBJ databases">
        <title>Positive selection, recombination, and allopatry shape intraspecific diversity of widespread and dominant cyanobacteria.</title>
        <authorList>
            <person name="Wei J."/>
            <person name="Shu W."/>
            <person name="Hu C."/>
        </authorList>
    </citation>
    <scope>NUCLEOTIDE SEQUENCE [LARGE SCALE GENOMIC DNA]</scope>
    <source>
        <strain evidence="1 2">DQ-A4</strain>
    </source>
</reference>
<proteinExistence type="predicted"/>
<comment type="caution">
    <text evidence="1">The sequence shown here is derived from an EMBL/GenBank/DDBJ whole genome shotgun (WGS) entry which is preliminary data.</text>
</comment>
<gene>
    <name evidence="1" type="ORF">NC992_16750</name>
</gene>
<protein>
    <submittedName>
        <fullName evidence="1">Uncharacterized protein</fullName>
    </submittedName>
</protein>
<accession>A0ABV0K6Y3</accession>
<dbReference type="Proteomes" id="UP001482513">
    <property type="component" value="Unassembled WGS sequence"/>
</dbReference>
<organism evidence="1 2">
    <name type="scientific">Leptolyngbya subtilissima DQ-A4</name>
    <dbReference type="NCBI Taxonomy" id="2933933"/>
    <lineage>
        <taxon>Bacteria</taxon>
        <taxon>Bacillati</taxon>
        <taxon>Cyanobacteriota</taxon>
        <taxon>Cyanophyceae</taxon>
        <taxon>Leptolyngbyales</taxon>
        <taxon>Leptolyngbyaceae</taxon>
        <taxon>Leptolyngbya group</taxon>
        <taxon>Leptolyngbya</taxon>
    </lineage>
</organism>
<dbReference type="EMBL" id="JAMPKX010000008">
    <property type="protein sequence ID" value="MEP0948536.1"/>
    <property type="molecule type" value="Genomic_DNA"/>
</dbReference>
<name>A0ABV0K6Y3_9CYAN</name>